<sequence>MAIAQKIIESGNKINIIETTYNNSFKGIINRNGRPKRNFELISDDVLKKCKYEKIHSLKKYNRKLNFIINNNKFNYFITIRGINSKSLKKFLGRVRKSDKELKYLTLASWSKNLDMHYHILFYTNLSYEDLQKKMKDIVDYKIESIYYQKGLLRYFKKNINYDIIYILKQDSKNNSELREKQIEILKYGKLMNINKKVNTKVEIKKLIQRWK</sequence>
<name>A0ACD1BH10_9CLOT</name>
<organism evidence="1 2">
    <name type="scientific">Candidatus Sarcina troglodytae</name>
    <dbReference type="NCBI Taxonomy" id="2726954"/>
    <lineage>
        <taxon>Bacteria</taxon>
        <taxon>Bacillati</taxon>
        <taxon>Bacillota</taxon>
        <taxon>Clostridia</taxon>
        <taxon>Eubacteriales</taxon>
        <taxon>Clostridiaceae</taxon>
        <taxon>Sarcina</taxon>
    </lineage>
</organism>
<reference evidence="1" key="1">
    <citation type="submission" date="2020-04" db="EMBL/GenBank/DDBJ databases">
        <title>A novel bacterium ('Candidatus Sarcina troglodytae' sp. nov.) linked to a protracted, uniformly lethal epizootic among sanctuary western chimpanzees (Pan troglodytes verus) in Sierra Leone.</title>
        <authorList>
            <person name="Owens L.A."/>
            <person name="Colitti B."/>
            <person name="Hirji I."/>
            <person name="Pizaro A."/>
            <person name="Jaffe J.E."/>
            <person name="Moittie S."/>
            <person name="Bishop-Lilly K.A."/>
            <person name="Estrella L.A."/>
            <person name="Voegtly L.J."/>
            <person name="Kuhn J.H."/>
            <person name="Suen G."/>
            <person name="Deblois C.L."/>
            <person name="Dunn C."/>
            <person name="Juan-Salles C."/>
            <person name="Goldberg T.L."/>
        </authorList>
    </citation>
    <scope>NUCLEOTIDE SEQUENCE</scope>
    <source>
        <strain evidence="1">JB2</strain>
    </source>
</reference>
<geneLocation type="plasmid" evidence="1 2">
    <name>p9</name>
</geneLocation>
<keyword evidence="1" id="KW-0614">Plasmid</keyword>
<proteinExistence type="predicted"/>
<evidence type="ECO:0000313" key="1">
    <source>
        <dbReference type="EMBL" id="QPJ86767.1"/>
    </source>
</evidence>
<evidence type="ECO:0000313" key="2">
    <source>
        <dbReference type="Proteomes" id="UP000594603"/>
    </source>
</evidence>
<gene>
    <name evidence="1" type="ORF">HH195_12410</name>
</gene>
<dbReference type="Proteomes" id="UP000594603">
    <property type="component" value="Plasmid p9"/>
</dbReference>
<dbReference type="EMBL" id="CP051763">
    <property type="protein sequence ID" value="QPJ86767.1"/>
    <property type="molecule type" value="Genomic_DNA"/>
</dbReference>
<keyword evidence="2" id="KW-1185">Reference proteome</keyword>
<accession>A0ACD1BH10</accession>
<protein>
    <submittedName>
        <fullName evidence="1">Uncharacterized protein</fullName>
    </submittedName>
</protein>